<evidence type="ECO:0000256" key="1">
    <source>
        <dbReference type="ARBA" id="ARBA00004752"/>
    </source>
</evidence>
<feature type="region of interest" description="Disordered" evidence="10">
    <location>
        <begin position="129"/>
        <end position="149"/>
    </location>
</feature>
<dbReference type="GO" id="GO:0005576">
    <property type="term" value="C:extracellular region"/>
    <property type="evidence" value="ECO:0007669"/>
    <property type="project" value="TreeGrafter"/>
</dbReference>
<gene>
    <name evidence="12" type="ORF">B8V81_3787</name>
</gene>
<evidence type="ECO:0000256" key="2">
    <source>
        <dbReference type="ARBA" id="ARBA00005992"/>
    </source>
</evidence>
<dbReference type="GO" id="GO:0016757">
    <property type="term" value="F:glycosyltransferase activity"/>
    <property type="evidence" value="ECO:0007669"/>
    <property type="project" value="UniProtKB-KW"/>
</dbReference>
<dbReference type="Pfam" id="PF03734">
    <property type="entry name" value="YkuD"/>
    <property type="match status" value="1"/>
</dbReference>
<evidence type="ECO:0000256" key="3">
    <source>
        <dbReference type="ARBA" id="ARBA00022676"/>
    </source>
</evidence>
<sequence>MDDKERGGSGGGPQEGETAARQRLEELKRYLASNPSNRMAWFLLGKTYASLGKEGKANYCYLRSGPIYEAYENEPHPFENLAAEDWLDRWNEPRRGGVARTALRAAILIAAGLALLPAASWAPGTALPATVDKPGGQPAAVSKPAQRDGEGSGIGIVWVDGRSFPEGAAAAVDALSRAGGEDRAVAATLPEAGSHYRWRSEAAGAALASRASGGDYLVREPAGREECGCESGLSAEADEAVRSEKALQEQRWSVVSGIRSFERRYGKWPARLEDLLRPYPDNILAGRADGMEERFDGWLKEAKQPAEPAAAGAAGGAPGGAAAGQATGGASAGRGRLAAAMAESFRIVVDTKARRLAVFSGPVAVRVYAAGLGGERTPLGRFEISEKVRNPNGSSTGSFGSRGMTLSDTRYAIHGTDEPDSIGKDESLGCVRLGRDDVEELYDLVPIGTPVTIQEGGLERLQPESGQPKKSRYRVEPAALEENPGKRYDWL</sequence>
<feature type="active site" description="Nucleophile" evidence="9">
    <location>
        <position position="430"/>
    </location>
</feature>
<evidence type="ECO:0000256" key="6">
    <source>
        <dbReference type="ARBA" id="ARBA00022960"/>
    </source>
</evidence>
<dbReference type="GO" id="GO:0018104">
    <property type="term" value="P:peptidoglycan-protein cross-linking"/>
    <property type="evidence" value="ECO:0007669"/>
    <property type="project" value="TreeGrafter"/>
</dbReference>
<comment type="caution">
    <text evidence="12">The sequence shown here is derived from an EMBL/GenBank/DDBJ whole genome shotgun (WGS) entry which is preliminary data.</text>
</comment>
<keyword evidence="5" id="KW-0378">Hydrolase</keyword>
<dbReference type="Proteomes" id="UP000234789">
    <property type="component" value="Unassembled WGS sequence"/>
</dbReference>
<dbReference type="SUPFAM" id="SSF141523">
    <property type="entry name" value="L,D-transpeptidase catalytic domain-like"/>
    <property type="match status" value="1"/>
</dbReference>
<dbReference type="GO" id="GO:0071972">
    <property type="term" value="F:peptidoglycan L,D-transpeptidase activity"/>
    <property type="evidence" value="ECO:0007669"/>
    <property type="project" value="TreeGrafter"/>
</dbReference>
<name>A0A2N5N4S1_9BACL</name>
<keyword evidence="3" id="KW-0328">Glycosyltransferase</keyword>
<feature type="compositionally biased region" description="Gly residues" evidence="10">
    <location>
        <begin position="313"/>
        <end position="330"/>
    </location>
</feature>
<evidence type="ECO:0000256" key="5">
    <source>
        <dbReference type="ARBA" id="ARBA00022801"/>
    </source>
</evidence>
<keyword evidence="7 9" id="KW-0573">Peptidoglycan synthesis</keyword>
<dbReference type="EMBL" id="NFEZ01000004">
    <property type="protein sequence ID" value="PLT45356.1"/>
    <property type="molecule type" value="Genomic_DNA"/>
</dbReference>
<evidence type="ECO:0000256" key="10">
    <source>
        <dbReference type="SAM" id="MobiDB-lite"/>
    </source>
</evidence>
<evidence type="ECO:0000259" key="11">
    <source>
        <dbReference type="PROSITE" id="PS52029"/>
    </source>
</evidence>
<dbReference type="GO" id="GO:0071555">
    <property type="term" value="P:cell wall organization"/>
    <property type="evidence" value="ECO:0007669"/>
    <property type="project" value="UniProtKB-UniRule"/>
</dbReference>
<keyword evidence="13" id="KW-1185">Reference proteome</keyword>
<evidence type="ECO:0000256" key="4">
    <source>
        <dbReference type="ARBA" id="ARBA00022679"/>
    </source>
</evidence>
<keyword evidence="4" id="KW-0808">Transferase</keyword>
<comment type="pathway">
    <text evidence="1 9">Cell wall biogenesis; peptidoglycan biosynthesis.</text>
</comment>
<proteinExistence type="inferred from homology"/>
<protein>
    <submittedName>
        <fullName evidence="12">Protein erfK/srfK</fullName>
    </submittedName>
</protein>
<dbReference type="CDD" id="cd16913">
    <property type="entry name" value="YkuD_like"/>
    <property type="match status" value="1"/>
</dbReference>
<feature type="region of interest" description="Disordered" evidence="10">
    <location>
        <begin position="456"/>
        <end position="491"/>
    </location>
</feature>
<feature type="domain" description="L,D-TPase catalytic" evidence="11">
    <location>
        <begin position="345"/>
        <end position="454"/>
    </location>
</feature>
<organism evidence="12 13">
    <name type="scientific">Paenibacillus pasadenensis</name>
    <dbReference type="NCBI Taxonomy" id="217090"/>
    <lineage>
        <taxon>Bacteria</taxon>
        <taxon>Bacillati</taxon>
        <taxon>Bacillota</taxon>
        <taxon>Bacilli</taxon>
        <taxon>Bacillales</taxon>
        <taxon>Paenibacillaceae</taxon>
        <taxon>Paenibacillus</taxon>
    </lineage>
</organism>
<dbReference type="AlphaFoldDB" id="A0A2N5N4S1"/>
<dbReference type="InterPro" id="IPR038063">
    <property type="entry name" value="Transpep_catalytic_dom"/>
</dbReference>
<comment type="similarity">
    <text evidence="2">Belongs to the YkuD family.</text>
</comment>
<feature type="region of interest" description="Disordered" evidence="10">
    <location>
        <begin position="303"/>
        <end position="330"/>
    </location>
</feature>
<evidence type="ECO:0000313" key="12">
    <source>
        <dbReference type="EMBL" id="PLT45356.1"/>
    </source>
</evidence>
<reference evidence="12 13" key="1">
    <citation type="submission" date="2017-05" db="EMBL/GenBank/DDBJ databases">
        <title>Functional genome analysis of Paenibacillus pasadenensis strain R16: insights on endophytic life style and antifungal activity.</title>
        <authorList>
            <person name="Passera A."/>
            <person name="Marcolungo L."/>
            <person name="Casati P."/>
            <person name="Brasca M."/>
            <person name="Quaglino F."/>
            <person name="Delledonne M."/>
        </authorList>
    </citation>
    <scope>NUCLEOTIDE SEQUENCE [LARGE SCALE GENOMIC DNA]</scope>
    <source>
        <strain evidence="12 13">R16</strain>
    </source>
</reference>
<dbReference type="UniPathway" id="UPA00219"/>
<evidence type="ECO:0000256" key="8">
    <source>
        <dbReference type="ARBA" id="ARBA00023316"/>
    </source>
</evidence>
<dbReference type="InterPro" id="IPR050979">
    <property type="entry name" value="LD-transpeptidase"/>
</dbReference>
<evidence type="ECO:0000313" key="13">
    <source>
        <dbReference type="Proteomes" id="UP000234789"/>
    </source>
</evidence>
<accession>A0A2N5N4S1</accession>
<dbReference type="PANTHER" id="PTHR30582">
    <property type="entry name" value="L,D-TRANSPEPTIDASE"/>
    <property type="match status" value="1"/>
</dbReference>
<evidence type="ECO:0000256" key="9">
    <source>
        <dbReference type="PROSITE-ProRule" id="PRU01373"/>
    </source>
</evidence>
<dbReference type="PANTHER" id="PTHR30582:SF24">
    <property type="entry name" value="L,D-TRANSPEPTIDASE ERFK_SRFK-RELATED"/>
    <property type="match status" value="1"/>
</dbReference>
<dbReference type="RefSeq" id="WP_180968487.1">
    <property type="nucleotide sequence ID" value="NZ_NFEZ01000004.1"/>
</dbReference>
<keyword evidence="6 9" id="KW-0133">Cell shape</keyword>
<dbReference type="PROSITE" id="PS52029">
    <property type="entry name" value="LD_TPASE"/>
    <property type="match status" value="1"/>
</dbReference>
<feature type="active site" description="Proton donor/acceptor" evidence="9">
    <location>
        <position position="414"/>
    </location>
</feature>
<keyword evidence="8 9" id="KW-0961">Cell wall biogenesis/degradation</keyword>
<dbReference type="InterPro" id="IPR005490">
    <property type="entry name" value="LD_TPept_cat_dom"/>
</dbReference>
<dbReference type="GO" id="GO:0008360">
    <property type="term" value="P:regulation of cell shape"/>
    <property type="evidence" value="ECO:0007669"/>
    <property type="project" value="UniProtKB-UniRule"/>
</dbReference>
<dbReference type="Gene3D" id="2.40.440.10">
    <property type="entry name" value="L,D-transpeptidase catalytic domain-like"/>
    <property type="match status" value="1"/>
</dbReference>
<evidence type="ECO:0000256" key="7">
    <source>
        <dbReference type="ARBA" id="ARBA00022984"/>
    </source>
</evidence>